<proteinExistence type="inferred from homology"/>
<feature type="compositionally biased region" description="Acidic residues" evidence="8">
    <location>
        <begin position="128"/>
        <end position="140"/>
    </location>
</feature>
<evidence type="ECO:0000256" key="3">
    <source>
        <dbReference type="ARBA" id="ARBA00022574"/>
    </source>
</evidence>
<keyword evidence="11" id="KW-1185">Reference proteome</keyword>
<feature type="region of interest" description="Disordered" evidence="8">
    <location>
        <begin position="1"/>
        <end position="27"/>
    </location>
</feature>
<evidence type="ECO:0000256" key="2">
    <source>
        <dbReference type="ARBA" id="ARBA00009341"/>
    </source>
</evidence>
<feature type="repeat" description="WD" evidence="7">
    <location>
        <begin position="368"/>
        <end position="410"/>
    </location>
</feature>
<dbReference type="PROSITE" id="PS50294">
    <property type="entry name" value="WD_REPEATS_REGION"/>
    <property type="match status" value="2"/>
</dbReference>
<evidence type="ECO:0000256" key="8">
    <source>
        <dbReference type="SAM" id="MobiDB-lite"/>
    </source>
</evidence>
<feature type="repeat" description="WD" evidence="7">
    <location>
        <begin position="322"/>
        <end position="357"/>
    </location>
</feature>
<feature type="compositionally biased region" description="Basic residues" evidence="8">
    <location>
        <begin position="112"/>
        <end position="123"/>
    </location>
</feature>
<feature type="region of interest" description="Disordered" evidence="8">
    <location>
        <begin position="112"/>
        <end position="158"/>
    </location>
</feature>
<evidence type="ECO:0000256" key="7">
    <source>
        <dbReference type="PROSITE-ProRule" id="PRU00221"/>
    </source>
</evidence>
<sequence>MKSPKGRKGKKGKKGKGKKGAGSAGFGTQTVWRAGVDPIEEGEELSYDRTAYECLSRFRFSWPCLSFDVVSDALGQRDKNQFPYECFVVAGTQAGDPNENAVCVARLSNVHQGKHGSKGKGKKKKEDDENGDDDEMDMEMDTTSSSDSESESEEEGEQPYFSAVEVHHRGGINRVRCLKRPGTCVVASWGETGHVQVWDLSSHMKMLGEEKIGPRTQKNKVKQVHQTPLHIAQHPAEGYAMDWSGRSESLLTGDCKGQVLLTRHDGTLVNWQTDPQGFQGHQDSVEDLQWSPAEDTVFASCSVDKTVKIWDTRQRTKPGLSFEAHDTDVNVISWNRLTSCMIASGGDDGTLRIWDMRYISNKQYVANFDYCKKAITSVEWSPYEGSMVATSSADNMVCFWDLSVERDAAEEVELKEGDGVEIPVDIPPQLLFVHQGQENIKEVHWHEQIKGAVISTAYDGFNLFAASNL</sequence>
<dbReference type="InterPro" id="IPR015943">
    <property type="entry name" value="WD40/YVTN_repeat-like_dom_sf"/>
</dbReference>
<evidence type="ECO:0000256" key="5">
    <source>
        <dbReference type="ARBA" id="ARBA00023242"/>
    </source>
</evidence>
<feature type="repeat" description="WD" evidence="7">
    <location>
        <begin position="278"/>
        <end position="313"/>
    </location>
</feature>
<dbReference type="Pfam" id="PF00400">
    <property type="entry name" value="WD40"/>
    <property type="match status" value="3"/>
</dbReference>
<keyword evidence="5" id="KW-0539">Nucleus</keyword>
<comment type="similarity">
    <text evidence="2">Belongs to the WD repeat RBAP46/RBAP48/MSI1 family.</text>
</comment>
<dbReference type="InterPro" id="IPR036322">
    <property type="entry name" value="WD40_repeat_dom_sf"/>
</dbReference>
<dbReference type="EMBL" id="CP151513">
    <property type="protein sequence ID" value="WZN65751.1"/>
    <property type="molecule type" value="Genomic_DNA"/>
</dbReference>
<evidence type="ECO:0000256" key="1">
    <source>
        <dbReference type="ARBA" id="ARBA00004123"/>
    </source>
</evidence>
<dbReference type="SMART" id="SM00320">
    <property type="entry name" value="WD40"/>
    <property type="match status" value="5"/>
</dbReference>
<dbReference type="PANTHER" id="PTHR45903">
    <property type="entry name" value="GLUTAMATE-RICH WD REPEAT-CONTAINING PROTEIN 1"/>
    <property type="match status" value="1"/>
</dbReference>
<keyword evidence="4" id="KW-0677">Repeat</keyword>
<dbReference type="InterPro" id="IPR019775">
    <property type="entry name" value="WD40_repeat_CS"/>
</dbReference>
<feature type="domain" description="Histone-binding protein RBBP4-like N-terminal" evidence="9">
    <location>
        <begin position="43"/>
        <end position="111"/>
    </location>
</feature>
<dbReference type="InterPro" id="IPR051972">
    <property type="entry name" value="Glutamate-rich_WD_repeat"/>
</dbReference>
<gene>
    <name evidence="10" type="ORF">HKI87_13g73130</name>
</gene>
<dbReference type="PROSITE" id="PS50082">
    <property type="entry name" value="WD_REPEATS_2"/>
    <property type="match status" value="3"/>
</dbReference>
<dbReference type="InterPro" id="IPR001680">
    <property type="entry name" value="WD40_rpt"/>
</dbReference>
<feature type="compositionally biased region" description="Basic residues" evidence="8">
    <location>
        <begin position="1"/>
        <end position="19"/>
    </location>
</feature>
<dbReference type="Gene3D" id="2.130.10.10">
    <property type="entry name" value="YVTN repeat-like/Quinoprotein amine dehydrogenase"/>
    <property type="match status" value="1"/>
</dbReference>
<organism evidence="10 11">
    <name type="scientific">Chloropicon roscoffensis</name>
    <dbReference type="NCBI Taxonomy" id="1461544"/>
    <lineage>
        <taxon>Eukaryota</taxon>
        <taxon>Viridiplantae</taxon>
        <taxon>Chlorophyta</taxon>
        <taxon>Chloropicophyceae</taxon>
        <taxon>Chloropicales</taxon>
        <taxon>Chloropicaceae</taxon>
        <taxon>Chloropicon</taxon>
    </lineage>
</organism>
<evidence type="ECO:0000256" key="4">
    <source>
        <dbReference type="ARBA" id="ARBA00022737"/>
    </source>
</evidence>
<dbReference type="Pfam" id="PF12265">
    <property type="entry name" value="CAF1C_H4-bd"/>
    <property type="match status" value="1"/>
</dbReference>
<dbReference type="GO" id="GO:0042254">
    <property type="term" value="P:ribosome biogenesis"/>
    <property type="evidence" value="ECO:0007669"/>
    <property type="project" value="TreeGrafter"/>
</dbReference>
<evidence type="ECO:0000313" key="10">
    <source>
        <dbReference type="EMBL" id="WZN65751.1"/>
    </source>
</evidence>
<dbReference type="InterPro" id="IPR020472">
    <property type="entry name" value="WD40_PAC1"/>
</dbReference>
<evidence type="ECO:0000313" key="11">
    <source>
        <dbReference type="Proteomes" id="UP001472866"/>
    </source>
</evidence>
<protein>
    <recommendedName>
        <fullName evidence="6">Glutamate-rich WD repeat-containing protein 1</fullName>
    </recommendedName>
</protein>
<comment type="subcellular location">
    <subcellularLocation>
        <location evidence="1">Nucleus</location>
    </subcellularLocation>
</comment>
<accession>A0AAX4PIU1</accession>
<dbReference type="GO" id="GO:0005730">
    <property type="term" value="C:nucleolus"/>
    <property type="evidence" value="ECO:0007669"/>
    <property type="project" value="TreeGrafter"/>
</dbReference>
<dbReference type="SUPFAM" id="SSF50978">
    <property type="entry name" value="WD40 repeat-like"/>
    <property type="match status" value="1"/>
</dbReference>
<feature type="compositionally biased region" description="Acidic residues" evidence="8">
    <location>
        <begin position="148"/>
        <end position="157"/>
    </location>
</feature>
<keyword evidence="3 7" id="KW-0853">WD repeat</keyword>
<dbReference type="InterPro" id="IPR022052">
    <property type="entry name" value="Histone-bd_RBBP4-like_N"/>
</dbReference>
<dbReference type="PANTHER" id="PTHR45903:SF1">
    <property type="entry name" value="GLUTAMATE-RICH WD REPEAT-CONTAINING PROTEIN 1"/>
    <property type="match status" value="1"/>
</dbReference>
<reference evidence="10 11" key="1">
    <citation type="submission" date="2024-03" db="EMBL/GenBank/DDBJ databases">
        <title>Complete genome sequence of the green alga Chloropicon roscoffensis RCC1871.</title>
        <authorList>
            <person name="Lemieux C."/>
            <person name="Pombert J.-F."/>
            <person name="Otis C."/>
            <person name="Turmel M."/>
        </authorList>
    </citation>
    <scope>NUCLEOTIDE SEQUENCE [LARGE SCALE GENOMIC DNA]</scope>
    <source>
        <strain evidence="10 11">RCC1871</strain>
    </source>
</reference>
<dbReference type="PROSITE" id="PS00678">
    <property type="entry name" value="WD_REPEATS_1"/>
    <property type="match status" value="2"/>
</dbReference>
<dbReference type="AlphaFoldDB" id="A0AAX4PIU1"/>
<name>A0AAX4PIU1_9CHLO</name>
<dbReference type="PRINTS" id="PR00320">
    <property type="entry name" value="GPROTEINBRPT"/>
</dbReference>
<dbReference type="Proteomes" id="UP001472866">
    <property type="component" value="Chromosome 13"/>
</dbReference>
<evidence type="ECO:0000256" key="6">
    <source>
        <dbReference type="ARBA" id="ARBA00040876"/>
    </source>
</evidence>
<evidence type="ECO:0000259" key="9">
    <source>
        <dbReference type="Pfam" id="PF12265"/>
    </source>
</evidence>